<keyword evidence="1" id="KW-0812">Transmembrane</keyword>
<dbReference type="EMBL" id="ML120369">
    <property type="protein sequence ID" value="RPB02078.1"/>
    <property type="molecule type" value="Genomic_DNA"/>
</dbReference>
<reference evidence="2 3" key="1">
    <citation type="journal article" date="2018" name="Nat. Ecol. Evol.">
        <title>Pezizomycetes genomes reveal the molecular basis of ectomycorrhizal truffle lifestyle.</title>
        <authorList>
            <person name="Murat C."/>
            <person name="Payen T."/>
            <person name="Noel B."/>
            <person name="Kuo A."/>
            <person name="Morin E."/>
            <person name="Chen J."/>
            <person name="Kohler A."/>
            <person name="Krizsan K."/>
            <person name="Balestrini R."/>
            <person name="Da Silva C."/>
            <person name="Montanini B."/>
            <person name="Hainaut M."/>
            <person name="Levati E."/>
            <person name="Barry K.W."/>
            <person name="Belfiori B."/>
            <person name="Cichocki N."/>
            <person name="Clum A."/>
            <person name="Dockter R.B."/>
            <person name="Fauchery L."/>
            <person name="Guy J."/>
            <person name="Iotti M."/>
            <person name="Le Tacon F."/>
            <person name="Lindquist E.A."/>
            <person name="Lipzen A."/>
            <person name="Malagnac F."/>
            <person name="Mello A."/>
            <person name="Molinier V."/>
            <person name="Miyauchi S."/>
            <person name="Poulain J."/>
            <person name="Riccioni C."/>
            <person name="Rubini A."/>
            <person name="Sitrit Y."/>
            <person name="Splivallo R."/>
            <person name="Traeger S."/>
            <person name="Wang M."/>
            <person name="Zifcakova L."/>
            <person name="Wipf D."/>
            <person name="Zambonelli A."/>
            <person name="Paolocci F."/>
            <person name="Nowrousian M."/>
            <person name="Ottonello S."/>
            <person name="Baldrian P."/>
            <person name="Spatafora J.W."/>
            <person name="Henrissat B."/>
            <person name="Nagy L.G."/>
            <person name="Aury J.M."/>
            <person name="Wincker P."/>
            <person name="Grigoriev I.V."/>
            <person name="Bonfante P."/>
            <person name="Martin F.M."/>
        </authorList>
    </citation>
    <scope>NUCLEOTIDE SEQUENCE [LARGE SCALE GENOMIC DNA]</scope>
    <source>
        <strain evidence="2 3">120613-1</strain>
    </source>
</reference>
<sequence>MKIIIIIIISTISPLVLVLPTVPILTSLLPSFLLLSSSLSLLPSSPPCYLSPPFLSFFTVFLLSTTHHSFYHFYHFFFAGCGKQYQVLPYHNLFPQRRLFSFTQACLEACLLHKINHHEETKAPILRGG</sequence>
<keyword evidence="3" id="KW-1185">Reference proteome</keyword>
<evidence type="ECO:0000313" key="2">
    <source>
        <dbReference type="EMBL" id="RPB02078.1"/>
    </source>
</evidence>
<feature type="transmembrane region" description="Helical" evidence="1">
    <location>
        <begin position="54"/>
        <end position="74"/>
    </location>
</feature>
<feature type="transmembrane region" description="Helical" evidence="1">
    <location>
        <begin position="12"/>
        <end position="34"/>
    </location>
</feature>
<proteinExistence type="predicted"/>
<name>A0A3N4JXV7_9PEZI</name>
<organism evidence="2 3">
    <name type="scientific">Choiromyces venosus 120613-1</name>
    <dbReference type="NCBI Taxonomy" id="1336337"/>
    <lineage>
        <taxon>Eukaryota</taxon>
        <taxon>Fungi</taxon>
        <taxon>Dikarya</taxon>
        <taxon>Ascomycota</taxon>
        <taxon>Pezizomycotina</taxon>
        <taxon>Pezizomycetes</taxon>
        <taxon>Pezizales</taxon>
        <taxon>Tuberaceae</taxon>
        <taxon>Choiromyces</taxon>
    </lineage>
</organism>
<protein>
    <submittedName>
        <fullName evidence="2">Uncharacterized protein</fullName>
    </submittedName>
</protein>
<keyword evidence="1" id="KW-1133">Transmembrane helix</keyword>
<keyword evidence="1" id="KW-0472">Membrane</keyword>
<dbReference type="Proteomes" id="UP000276215">
    <property type="component" value="Unassembled WGS sequence"/>
</dbReference>
<accession>A0A3N4JXV7</accession>
<evidence type="ECO:0000313" key="3">
    <source>
        <dbReference type="Proteomes" id="UP000276215"/>
    </source>
</evidence>
<dbReference type="AlphaFoldDB" id="A0A3N4JXV7"/>
<evidence type="ECO:0000256" key="1">
    <source>
        <dbReference type="SAM" id="Phobius"/>
    </source>
</evidence>
<gene>
    <name evidence="2" type="ORF">L873DRAFT_482381</name>
</gene>